<evidence type="ECO:0000313" key="1">
    <source>
        <dbReference type="EMBL" id="RAW00387.1"/>
    </source>
</evidence>
<dbReference type="InterPro" id="IPR010662">
    <property type="entry name" value="RBBP9/YdeN"/>
</dbReference>
<accession>A0A364Y2Q1</accession>
<dbReference type="AlphaFoldDB" id="A0A364Y2Q1"/>
<dbReference type="PANTHER" id="PTHR15394">
    <property type="entry name" value="SERINE HYDROLASE RBBP9"/>
    <property type="match status" value="1"/>
</dbReference>
<name>A0A364Y2Q1_9BACT</name>
<dbReference type="Pfam" id="PF06821">
    <property type="entry name" value="Ser_hydrolase"/>
    <property type="match status" value="1"/>
</dbReference>
<keyword evidence="2" id="KW-1185">Reference proteome</keyword>
<protein>
    <recommendedName>
        <fullName evidence="3">Alpha/beta hydrolase</fullName>
    </recommendedName>
</protein>
<dbReference type="SUPFAM" id="SSF53474">
    <property type="entry name" value="alpha/beta-Hydrolases"/>
    <property type="match status" value="1"/>
</dbReference>
<dbReference type="EMBL" id="QMFY01000007">
    <property type="protein sequence ID" value="RAW00387.1"/>
    <property type="molecule type" value="Genomic_DNA"/>
</dbReference>
<dbReference type="PANTHER" id="PTHR15394:SF3">
    <property type="entry name" value="SERINE HYDROLASE RBBP9"/>
    <property type="match status" value="1"/>
</dbReference>
<dbReference type="Gene3D" id="3.40.50.1820">
    <property type="entry name" value="alpha/beta hydrolase"/>
    <property type="match status" value="1"/>
</dbReference>
<evidence type="ECO:0000313" key="2">
    <source>
        <dbReference type="Proteomes" id="UP000251889"/>
    </source>
</evidence>
<evidence type="ECO:0008006" key="3">
    <source>
        <dbReference type="Google" id="ProtNLM"/>
    </source>
</evidence>
<reference evidence="1 2" key="1">
    <citation type="submission" date="2018-06" db="EMBL/GenBank/DDBJ databases">
        <title>Chryseolinea flavus sp. nov., a member of the phylum Bacteroidetes isolated from soil.</title>
        <authorList>
            <person name="Li Y."/>
            <person name="Wang J."/>
        </authorList>
    </citation>
    <scope>NUCLEOTIDE SEQUENCE [LARGE SCALE GENOMIC DNA]</scope>
    <source>
        <strain evidence="1 2">SDU1-6</strain>
    </source>
</reference>
<proteinExistence type="predicted"/>
<dbReference type="Proteomes" id="UP000251889">
    <property type="component" value="Unassembled WGS sequence"/>
</dbReference>
<dbReference type="InterPro" id="IPR029058">
    <property type="entry name" value="AB_hydrolase_fold"/>
</dbReference>
<comment type="caution">
    <text evidence="1">The sequence shown here is derived from an EMBL/GenBank/DDBJ whole genome shotgun (WGS) entry which is preliminary data.</text>
</comment>
<organism evidence="1 2">
    <name type="scientific">Pseudochryseolinea flava</name>
    <dbReference type="NCBI Taxonomy" id="2059302"/>
    <lineage>
        <taxon>Bacteria</taxon>
        <taxon>Pseudomonadati</taxon>
        <taxon>Bacteroidota</taxon>
        <taxon>Cytophagia</taxon>
        <taxon>Cytophagales</taxon>
        <taxon>Fulvivirgaceae</taxon>
        <taxon>Pseudochryseolinea</taxon>
    </lineage>
</organism>
<dbReference type="GO" id="GO:0016787">
    <property type="term" value="F:hydrolase activity"/>
    <property type="evidence" value="ECO:0007669"/>
    <property type="project" value="InterPro"/>
</dbReference>
<sequence>MLVIKVRKSYFVVLFYEFCVEALRWHLISTSKQNLDAMKKQILFIQGAGTGSYRMDKKLADNLQHLLGTSYVVHYPEMHNEEDADYETWARQIVDLLKAQDGSIFLVGHSVGGSVLMKFLTEKDYKKSVAGVFIIAAPFWGGDKGWKYDGYETLALPTTTLKIADDVPVFFYHSRDDETVPFEHLELYGNSFSNASIRKIDSGGHQLNSDLSVVANDLKKL</sequence>
<gene>
    <name evidence="1" type="ORF">DQQ10_15150</name>
</gene>
<dbReference type="OrthoDB" id="9804993at2"/>